<gene>
    <name evidence="2" type="ORF">S01H4_11552</name>
</gene>
<reference evidence="2" key="1">
    <citation type="journal article" date="2014" name="Front. Microbiol.">
        <title>High frequency of phylogenetically diverse reductive dehalogenase-homologous genes in deep subseafloor sedimentary metagenomes.</title>
        <authorList>
            <person name="Kawai M."/>
            <person name="Futagami T."/>
            <person name="Toyoda A."/>
            <person name="Takaki Y."/>
            <person name="Nishi S."/>
            <person name="Hori S."/>
            <person name="Arai W."/>
            <person name="Tsubouchi T."/>
            <person name="Morono Y."/>
            <person name="Uchiyama I."/>
            <person name="Ito T."/>
            <person name="Fujiyama A."/>
            <person name="Inagaki F."/>
            <person name="Takami H."/>
        </authorList>
    </citation>
    <scope>NUCLEOTIDE SEQUENCE</scope>
    <source>
        <strain evidence="2">Expedition CK06-06</strain>
    </source>
</reference>
<evidence type="ECO:0000313" key="2">
    <source>
        <dbReference type="EMBL" id="GAG55870.1"/>
    </source>
</evidence>
<evidence type="ECO:0000256" key="1">
    <source>
        <dbReference type="SAM" id="MobiDB-lite"/>
    </source>
</evidence>
<protein>
    <submittedName>
        <fullName evidence="2">Uncharacterized protein</fullName>
    </submittedName>
</protein>
<accession>X0YIT4</accession>
<sequence length="54" mass="6385">ANRTLTKLALISKRAREDSKFQFTSLAHLLDEEHEEKRDFGREKAQEAQKRFLP</sequence>
<proteinExistence type="predicted"/>
<comment type="caution">
    <text evidence="2">The sequence shown here is derived from an EMBL/GenBank/DDBJ whole genome shotgun (WGS) entry which is preliminary data.</text>
</comment>
<feature type="region of interest" description="Disordered" evidence="1">
    <location>
        <begin position="34"/>
        <end position="54"/>
    </location>
</feature>
<dbReference type="AlphaFoldDB" id="X0YIT4"/>
<dbReference type="EMBL" id="BART01004696">
    <property type="protein sequence ID" value="GAG55870.1"/>
    <property type="molecule type" value="Genomic_DNA"/>
</dbReference>
<organism evidence="2">
    <name type="scientific">marine sediment metagenome</name>
    <dbReference type="NCBI Taxonomy" id="412755"/>
    <lineage>
        <taxon>unclassified sequences</taxon>
        <taxon>metagenomes</taxon>
        <taxon>ecological metagenomes</taxon>
    </lineage>
</organism>
<name>X0YIT4_9ZZZZ</name>
<feature type="non-terminal residue" evidence="2">
    <location>
        <position position="1"/>
    </location>
</feature>